<dbReference type="Proteomes" id="UP000438429">
    <property type="component" value="Unassembled WGS sequence"/>
</dbReference>
<accession>A0A6A4TFR5</accession>
<feature type="region of interest" description="Disordered" evidence="1">
    <location>
        <begin position="1"/>
        <end position="31"/>
    </location>
</feature>
<evidence type="ECO:0000256" key="1">
    <source>
        <dbReference type="SAM" id="MobiDB-lite"/>
    </source>
</evidence>
<reference evidence="2 3" key="1">
    <citation type="submission" date="2019-06" db="EMBL/GenBank/DDBJ databases">
        <title>Draft genomes of female and male turbot (Scophthalmus maximus).</title>
        <authorList>
            <person name="Xu H."/>
            <person name="Xu X.-W."/>
            <person name="Shao C."/>
            <person name="Chen S."/>
        </authorList>
    </citation>
    <scope>NUCLEOTIDE SEQUENCE [LARGE SCALE GENOMIC DNA]</scope>
    <source>
        <strain evidence="2">Ysfricsl-2016a</strain>
        <tissue evidence="2">Blood</tissue>
    </source>
</reference>
<gene>
    <name evidence="2" type="ORF">F2P81_006132</name>
</gene>
<name>A0A6A4TFR5_SCOMX</name>
<organism evidence="2 3">
    <name type="scientific">Scophthalmus maximus</name>
    <name type="common">Turbot</name>
    <name type="synonym">Psetta maxima</name>
    <dbReference type="NCBI Taxonomy" id="52904"/>
    <lineage>
        <taxon>Eukaryota</taxon>
        <taxon>Metazoa</taxon>
        <taxon>Chordata</taxon>
        <taxon>Craniata</taxon>
        <taxon>Vertebrata</taxon>
        <taxon>Euteleostomi</taxon>
        <taxon>Actinopterygii</taxon>
        <taxon>Neopterygii</taxon>
        <taxon>Teleostei</taxon>
        <taxon>Neoteleostei</taxon>
        <taxon>Acanthomorphata</taxon>
        <taxon>Carangaria</taxon>
        <taxon>Pleuronectiformes</taxon>
        <taxon>Pleuronectoidei</taxon>
        <taxon>Scophthalmidae</taxon>
        <taxon>Scophthalmus</taxon>
    </lineage>
</organism>
<evidence type="ECO:0000313" key="3">
    <source>
        <dbReference type="Proteomes" id="UP000438429"/>
    </source>
</evidence>
<comment type="caution">
    <text evidence="2">The sequence shown here is derived from an EMBL/GenBank/DDBJ whole genome shotgun (WGS) entry which is preliminary data.</text>
</comment>
<sequence>MKTCRRAERTERDNVSPVFSGSGKAGLPPQGQWISVDRRPLRACGSPPATGSGDSCVTLQWLALCPKTAVAINKQRRELLAQSPALLGTVQ</sequence>
<dbReference type="EMBL" id="VEVO01000005">
    <property type="protein sequence ID" value="KAF0042600.1"/>
    <property type="molecule type" value="Genomic_DNA"/>
</dbReference>
<evidence type="ECO:0000313" key="2">
    <source>
        <dbReference type="EMBL" id="KAF0042600.1"/>
    </source>
</evidence>
<dbReference type="AlphaFoldDB" id="A0A6A4TFR5"/>
<feature type="compositionally biased region" description="Basic and acidic residues" evidence="1">
    <location>
        <begin position="1"/>
        <end position="14"/>
    </location>
</feature>
<protein>
    <submittedName>
        <fullName evidence="2">Uncharacterized protein</fullName>
    </submittedName>
</protein>
<proteinExistence type="predicted"/>